<organism evidence="1 2">
    <name type="scientific">Helianthus annuus</name>
    <name type="common">Common sunflower</name>
    <dbReference type="NCBI Taxonomy" id="4232"/>
    <lineage>
        <taxon>Eukaryota</taxon>
        <taxon>Viridiplantae</taxon>
        <taxon>Streptophyta</taxon>
        <taxon>Embryophyta</taxon>
        <taxon>Tracheophyta</taxon>
        <taxon>Spermatophyta</taxon>
        <taxon>Magnoliopsida</taxon>
        <taxon>eudicotyledons</taxon>
        <taxon>Gunneridae</taxon>
        <taxon>Pentapetalae</taxon>
        <taxon>asterids</taxon>
        <taxon>campanulids</taxon>
        <taxon>Asterales</taxon>
        <taxon>Asteraceae</taxon>
        <taxon>Asteroideae</taxon>
        <taxon>Heliantheae alliance</taxon>
        <taxon>Heliantheae</taxon>
        <taxon>Helianthus</taxon>
    </lineage>
</organism>
<dbReference type="EMBL" id="MNCJ02000318">
    <property type="protein sequence ID" value="KAF5815995.1"/>
    <property type="molecule type" value="Genomic_DNA"/>
</dbReference>
<dbReference type="AlphaFoldDB" id="A0A9K3JKD1"/>
<proteinExistence type="predicted"/>
<comment type="caution">
    <text evidence="1">The sequence shown here is derived from an EMBL/GenBank/DDBJ whole genome shotgun (WGS) entry which is preliminary data.</text>
</comment>
<dbReference type="Gramene" id="mRNA:HanXRQr2_Chr03g0129411">
    <property type="protein sequence ID" value="mRNA:HanXRQr2_Chr03g0129411"/>
    <property type="gene ID" value="HanXRQr2_Chr03g0129411"/>
</dbReference>
<accession>A0A9K3JKD1</accession>
<dbReference type="Proteomes" id="UP000215914">
    <property type="component" value="Unassembled WGS sequence"/>
</dbReference>
<evidence type="ECO:0000313" key="1">
    <source>
        <dbReference type="EMBL" id="KAF5815995.1"/>
    </source>
</evidence>
<keyword evidence="2" id="KW-1185">Reference proteome</keyword>
<gene>
    <name evidence="1" type="ORF">HanXRQr2_Chr03g0129411</name>
</gene>
<protein>
    <submittedName>
        <fullName evidence="1">Uncharacterized protein</fullName>
    </submittedName>
</protein>
<reference evidence="1" key="1">
    <citation type="journal article" date="2017" name="Nature">
        <title>The sunflower genome provides insights into oil metabolism, flowering and Asterid evolution.</title>
        <authorList>
            <person name="Badouin H."/>
            <person name="Gouzy J."/>
            <person name="Grassa C.J."/>
            <person name="Murat F."/>
            <person name="Staton S.E."/>
            <person name="Cottret L."/>
            <person name="Lelandais-Briere C."/>
            <person name="Owens G.L."/>
            <person name="Carrere S."/>
            <person name="Mayjonade B."/>
            <person name="Legrand L."/>
            <person name="Gill N."/>
            <person name="Kane N.C."/>
            <person name="Bowers J.E."/>
            <person name="Hubner S."/>
            <person name="Bellec A."/>
            <person name="Berard A."/>
            <person name="Berges H."/>
            <person name="Blanchet N."/>
            <person name="Boniface M.C."/>
            <person name="Brunel D."/>
            <person name="Catrice O."/>
            <person name="Chaidir N."/>
            <person name="Claudel C."/>
            <person name="Donnadieu C."/>
            <person name="Faraut T."/>
            <person name="Fievet G."/>
            <person name="Helmstetter N."/>
            <person name="King M."/>
            <person name="Knapp S.J."/>
            <person name="Lai Z."/>
            <person name="Le Paslier M.C."/>
            <person name="Lippi Y."/>
            <person name="Lorenzon L."/>
            <person name="Mandel J.R."/>
            <person name="Marage G."/>
            <person name="Marchand G."/>
            <person name="Marquand E."/>
            <person name="Bret-Mestries E."/>
            <person name="Morien E."/>
            <person name="Nambeesan S."/>
            <person name="Nguyen T."/>
            <person name="Pegot-Espagnet P."/>
            <person name="Pouilly N."/>
            <person name="Raftis F."/>
            <person name="Sallet E."/>
            <person name="Schiex T."/>
            <person name="Thomas J."/>
            <person name="Vandecasteele C."/>
            <person name="Vares D."/>
            <person name="Vear F."/>
            <person name="Vautrin S."/>
            <person name="Crespi M."/>
            <person name="Mangin B."/>
            <person name="Burke J.M."/>
            <person name="Salse J."/>
            <person name="Munos S."/>
            <person name="Vincourt P."/>
            <person name="Rieseberg L.H."/>
            <person name="Langlade N.B."/>
        </authorList>
    </citation>
    <scope>NUCLEOTIDE SEQUENCE</scope>
    <source>
        <tissue evidence="1">Leaves</tissue>
    </source>
</reference>
<name>A0A9K3JKD1_HELAN</name>
<evidence type="ECO:0000313" key="2">
    <source>
        <dbReference type="Proteomes" id="UP000215914"/>
    </source>
</evidence>
<reference evidence="1" key="2">
    <citation type="submission" date="2020-06" db="EMBL/GenBank/DDBJ databases">
        <title>Helianthus annuus Genome sequencing and assembly Release 2.</title>
        <authorList>
            <person name="Gouzy J."/>
            <person name="Langlade N."/>
            <person name="Munos S."/>
        </authorList>
    </citation>
    <scope>NUCLEOTIDE SEQUENCE</scope>
    <source>
        <tissue evidence="1">Leaves</tissue>
    </source>
</reference>
<sequence length="57" mass="6249">MKVKNGSEPESGTAKVVPNWHLRSFGSGNSVPVPNIICSSLTTCFIRTTLLSYNFFD</sequence>